<gene>
    <name evidence="2" type="ORF">KFK09_005091</name>
</gene>
<name>A0A8T3C0B4_DENNO</name>
<accession>A0A8T3C0B4</accession>
<dbReference type="PANTHER" id="PTHR37703">
    <property type="entry name" value="RIBOSOMAL PROTEIN L31-RELATED"/>
    <property type="match status" value="1"/>
</dbReference>
<feature type="region of interest" description="Disordered" evidence="1">
    <location>
        <begin position="1"/>
        <end position="33"/>
    </location>
</feature>
<comment type="caution">
    <text evidence="2">The sequence shown here is derived from an EMBL/GenBank/DDBJ whole genome shotgun (WGS) entry which is preliminary data.</text>
</comment>
<evidence type="ECO:0000313" key="3">
    <source>
        <dbReference type="Proteomes" id="UP000829196"/>
    </source>
</evidence>
<evidence type="ECO:0000256" key="1">
    <source>
        <dbReference type="SAM" id="MobiDB-lite"/>
    </source>
</evidence>
<dbReference type="EMBL" id="JAGYWB010000005">
    <property type="protein sequence ID" value="KAI0522706.1"/>
    <property type="molecule type" value="Genomic_DNA"/>
</dbReference>
<evidence type="ECO:0000313" key="2">
    <source>
        <dbReference type="EMBL" id="KAI0522706.1"/>
    </source>
</evidence>
<sequence>MGYSRITDSEEERLAGVAMEEDKAHDHRKNNAKKRLRRVWQNEAVLRACAEEPAPNTSSGTSSLKSNGQ</sequence>
<proteinExistence type="predicted"/>
<feature type="region of interest" description="Disordered" evidence="1">
    <location>
        <begin position="50"/>
        <end position="69"/>
    </location>
</feature>
<reference evidence="2" key="1">
    <citation type="journal article" date="2022" name="Front. Genet.">
        <title>Chromosome-Scale Assembly of the Dendrobium nobile Genome Provides Insights Into the Molecular Mechanism of the Biosynthesis of the Medicinal Active Ingredient of Dendrobium.</title>
        <authorList>
            <person name="Xu Q."/>
            <person name="Niu S.-C."/>
            <person name="Li K.-L."/>
            <person name="Zheng P.-J."/>
            <person name="Zhang X.-J."/>
            <person name="Jia Y."/>
            <person name="Liu Y."/>
            <person name="Niu Y.-X."/>
            <person name="Yu L.-H."/>
            <person name="Chen D.-F."/>
            <person name="Zhang G.-Q."/>
        </authorList>
    </citation>
    <scope>NUCLEOTIDE SEQUENCE</scope>
    <source>
        <tissue evidence="2">Leaf</tissue>
    </source>
</reference>
<dbReference type="AlphaFoldDB" id="A0A8T3C0B4"/>
<dbReference type="PANTHER" id="PTHR37703:SF2">
    <property type="entry name" value="RWP-RK DOMAIN-CONTAINING PROTEIN"/>
    <property type="match status" value="1"/>
</dbReference>
<dbReference type="Proteomes" id="UP000829196">
    <property type="component" value="Unassembled WGS sequence"/>
</dbReference>
<dbReference type="OrthoDB" id="2332379at2759"/>
<keyword evidence="3" id="KW-1185">Reference proteome</keyword>
<dbReference type="SMR" id="A0A8T3C0B4"/>
<protein>
    <submittedName>
        <fullName evidence="2">Uncharacterized protein</fullName>
    </submittedName>
</protein>
<feature type="compositionally biased region" description="Polar residues" evidence="1">
    <location>
        <begin position="55"/>
        <end position="69"/>
    </location>
</feature>
<organism evidence="2 3">
    <name type="scientific">Dendrobium nobile</name>
    <name type="common">Orchid</name>
    <dbReference type="NCBI Taxonomy" id="94219"/>
    <lineage>
        <taxon>Eukaryota</taxon>
        <taxon>Viridiplantae</taxon>
        <taxon>Streptophyta</taxon>
        <taxon>Embryophyta</taxon>
        <taxon>Tracheophyta</taxon>
        <taxon>Spermatophyta</taxon>
        <taxon>Magnoliopsida</taxon>
        <taxon>Liliopsida</taxon>
        <taxon>Asparagales</taxon>
        <taxon>Orchidaceae</taxon>
        <taxon>Epidendroideae</taxon>
        <taxon>Malaxideae</taxon>
        <taxon>Dendrobiinae</taxon>
        <taxon>Dendrobium</taxon>
    </lineage>
</organism>